<accession>A0A4R4ULP6</accession>
<name>A0A4R4ULP6_9PSEU</name>
<dbReference type="InterPro" id="IPR007278">
    <property type="entry name" value="DUF397"/>
</dbReference>
<dbReference type="RefSeq" id="WP_132624440.1">
    <property type="nucleotide sequence ID" value="NZ_SMKV01000020.1"/>
</dbReference>
<protein>
    <submittedName>
        <fullName evidence="2">DUF397 domain-containing protein</fullName>
    </submittedName>
</protein>
<gene>
    <name evidence="2" type="ORF">E1161_17120</name>
</gene>
<dbReference type="Pfam" id="PF04149">
    <property type="entry name" value="DUF397"/>
    <property type="match status" value="1"/>
</dbReference>
<evidence type="ECO:0000259" key="1">
    <source>
        <dbReference type="Pfam" id="PF04149"/>
    </source>
</evidence>
<dbReference type="OrthoDB" id="3694945at2"/>
<feature type="domain" description="DUF397" evidence="1">
    <location>
        <begin position="6"/>
        <end position="58"/>
    </location>
</feature>
<evidence type="ECO:0000313" key="3">
    <source>
        <dbReference type="Proteomes" id="UP000294744"/>
    </source>
</evidence>
<proteinExistence type="predicted"/>
<keyword evidence="3" id="KW-1185">Reference proteome</keyword>
<dbReference type="Proteomes" id="UP000294744">
    <property type="component" value="Unassembled WGS sequence"/>
</dbReference>
<dbReference type="AlphaFoldDB" id="A0A4R4ULP6"/>
<sequence>MKSELADWHKSSYSGAQADCVEVGRAPEVVGVRDSKNREGDVLVFPQERWADFVDGLRRFG</sequence>
<comment type="caution">
    <text evidence="2">The sequence shown here is derived from an EMBL/GenBank/DDBJ whole genome shotgun (WGS) entry which is preliminary data.</text>
</comment>
<dbReference type="EMBL" id="SMKV01000020">
    <property type="protein sequence ID" value="TDC91156.1"/>
    <property type="molecule type" value="Genomic_DNA"/>
</dbReference>
<organism evidence="2 3">
    <name type="scientific">Saccharopolyspora aridisoli</name>
    <dbReference type="NCBI Taxonomy" id="2530385"/>
    <lineage>
        <taxon>Bacteria</taxon>
        <taxon>Bacillati</taxon>
        <taxon>Actinomycetota</taxon>
        <taxon>Actinomycetes</taxon>
        <taxon>Pseudonocardiales</taxon>
        <taxon>Pseudonocardiaceae</taxon>
        <taxon>Saccharopolyspora</taxon>
    </lineage>
</organism>
<reference evidence="2 3" key="1">
    <citation type="submission" date="2019-03" db="EMBL/GenBank/DDBJ databases">
        <title>Draft genome sequences of novel Actinobacteria.</title>
        <authorList>
            <person name="Sahin N."/>
            <person name="Ay H."/>
            <person name="Saygin H."/>
        </authorList>
    </citation>
    <scope>NUCLEOTIDE SEQUENCE [LARGE SCALE GENOMIC DNA]</scope>
    <source>
        <strain evidence="2 3">16K404</strain>
    </source>
</reference>
<evidence type="ECO:0000313" key="2">
    <source>
        <dbReference type="EMBL" id="TDC91156.1"/>
    </source>
</evidence>